<dbReference type="Proteomes" id="UP000054826">
    <property type="component" value="Unassembled WGS sequence"/>
</dbReference>
<protein>
    <submittedName>
        <fullName evidence="1">Uncharacterized protein</fullName>
    </submittedName>
</protein>
<feature type="non-terminal residue" evidence="1">
    <location>
        <position position="1"/>
    </location>
</feature>
<dbReference type="EMBL" id="JYDV01000080">
    <property type="protein sequence ID" value="KRZ36008.1"/>
    <property type="molecule type" value="Genomic_DNA"/>
</dbReference>
<reference evidence="1 2" key="1">
    <citation type="submission" date="2015-01" db="EMBL/GenBank/DDBJ databases">
        <title>Evolution of Trichinella species and genotypes.</title>
        <authorList>
            <person name="Korhonen P.K."/>
            <person name="Edoardo P."/>
            <person name="Giuseppe L.R."/>
            <person name="Gasser R.B."/>
        </authorList>
    </citation>
    <scope>NUCLEOTIDE SEQUENCE [LARGE SCALE GENOMIC DNA]</scope>
    <source>
        <strain evidence="1">ISS176</strain>
    </source>
</reference>
<evidence type="ECO:0000313" key="2">
    <source>
        <dbReference type="Proteomes" id="UP000054826"/>
    </source>
</evidence>
<organism evidence="1 2">
    <name type="scientific">Trichinella pseudospiralis</name>
    <name type="common">Parasitic roundworm</name>
    <dbReference type="NCBI Taxonomy" id="6337"/>
    <lineage>
        <taxon>Eukaryota</taxon>
        <taxon>Metazoa</taxon>
        <taxon>Ecdysozoa</taxon>
        <taxon>Nematoda</taxon>
        <taxon>Enoplea</taxon>
        <taxon>Dorylaimia</taxon>
        <taxon>Trichinellida</taxon>
        <taxon>Trichinellidae</taxon>
        <taxon>Trichinella</taxon>
    </lineage>
</organism>
<proteinExistence type="predicted"/>
<feature type="non-terminal residue" evidence="1">
    <location>
        <position position="112"/>
    </location>
</feature>
<comment type="caution">
    <text evidence="1">The sequence shown here is derived from an EMBL/GenBank/DDBJ whole genome shotgun (WGS) entry which is preliminary data.</text>
</comment>
<name>A0A0V1JLY6_TRIPS</name>
<dbReference type="AlphaFoldDB" id="A0A0V1JLY6"/>
<accession>A0A0V1JLY6</accession>
<gene>
    <name evidence="1" type="ORF">T4C_5595</name>
</gene>
<sequence length="112" mass="13604">RFRQVKQSLDLVGQAKQHRRRFHHHQKDRFLAFPKEATSQQHCLQQTLCDQHLCKIILKNHVYFLVFFKLFINYFHCCSFHWKIYTESSVHFCISFQHVTCCSQISKLYSII</sequence>
<evidence type="ECO:0000313" key="1">
    <source>
        <dbReference type="EMBL" id="KRZ36008.1"/>
    </source>
</evidence>